<sequence>MKWGSFIVVTLVVLFIILFEKPRMARYPAKDKLAFAVLLAFGWGITLLLVLYPEVPGPTDVVEAIYRPLGRLLR</sequence>
<name>A0A916NRM2_9BACL</name>
<dbReference type="EMBL" id="CAJVAS010000026">
    <property type="protein sequence ID" value="CAG7644065.1"/>
    <property type="molecule type" value="Genomic_DNA"/>
</dbReference>
<keyword evidence="3" id="KW-1185">Reference proteome</keyword>
<gene>
    <name evidence="2" type="ORF">PAESOLCIP111_04615</name>
</gene>
<evidence type="ECO:0000256" key="1">
    <source>
        <dbReference type="SAM" id="Phobius"/>
    </source>
</evidence>
<dbReference type="AlphaFoldDB" id="A0A916NRM2"/>
<evidence type="ECO:0000313" key="3">
    <source>
        <dbReference type="Proteomes" id="UP000693672"/>
    </source>
</evidence>
<comment type="caution">
    <text evidence="2">The sequence shown here is derived from an EMBL/GenBank/DDBJ whole genome shotgun (WGS) entry which is preliminary data.</text>
</comment>
<feature type="transmembrane region" description="Helical" evidence="1">
    <location>
        <begin position="33"/>
        <end position="52"/>
    </location>
</feature>
<reference evidence="2" key="1">
    <citation type="submission" date="2021-06" db="EMBL/GenBank/DDBJ databases">
        <authorList>
            <person name="Criscuolo A."/>
        </authorList>
    </citation>
    <scope>NUCLEOTIDE SEQUENCE</scope>
    <source>
        <strain evidence="2">CIP111600</strain>
    </source>
</reference>
<dbReference type="Proteomes" id="UP000693672">
    <property type="component" value="Unassembled WGS sequence"/>
</dbReference>
<keyword evidence="1" id="KW-0472">Membrane</keyword>
<feature type="transmembrane region" description="Helical" evidence="1">
    <location>
        <begin position="6"/>
        <end position="21"/>
    </location>
</feature>
<proteinExistence type="predicted"/>
<accession>A0A916NRM2</accession>
<protein>
    <submittedName>
        <fullName evidence="2">Uncharacterized protein</fullName>
    </submittedName>
</protein>
<evidence type="ECO:0000313" key="2">
    <source>
        <dbReference type="EMBL" id="CAG7644065.1"/>
    </source>
</evidence>
<dbReference type="RefSeq" id="WP_218094330.1">
    <property type="nucleotide sequence ID" value="NZ_CAJVAS010000026.1"/>
</dbReference>
<keyword evidence="1" id="KW-0812">Transmembrane</keyword>
<keyword evidence="1" id="KW-1133">Transmembrane helix</keyword>
<organism evidence="2 3">
    <name type="scientific">Paenibacillus solanacearum</name>
    <dbReference type="NCBI Taxonomy" id="2048548"/>
    <lineage>
        <taxon>Bacteria</taxon>
        <taxon>Bacillati</taxon>
        <taxon>Bacillota</taxon>
        <taxon>Bacilli</taxon>
        <taxon>Bacillales</taxon>
        <taxon>Paenibacillaceae</taxon>
        <taxon>Paenibacillus</taxon>
    </lineage>
</organism>